<keyword evidence="4 5" id="KW-0472">Membrane</keyword>
<evidence type="ECO:0000313" key="8">
    <source>
        <dbReference type="WBParaSite" id="Hba_14013"/>
    </source>
</evidence>
<dbReference type="Pfam" id="PF00001">
    <property type="entry name" value="7tm_1"/>
    <property type="match status" value="1"/>
</dbReference>
<feature type="domain" description="G-protein coupled receptors family 1 profile" evidence="6">
    <location>
        <begin position="1"/>
        <end position="129"/>
    </location>
</feature>
<keyword evidence="3 5" id="KW-1133">Transmembrane helix</keyword>
<name>A0A1I7X9F2_HETBA</name>
<dbReference type="Gene3D" id="1.20.1070.10">
    <property type="entry name" value="Rhodopsin 7-helix transmembrane proteins"/>
    <property type="match status" value="1"/>
</dbReference>
<reference evidence="8" key="1">
    <citation type="submission" date="2016-11" db="UniProtKB">
        <authorList>
            <consortium name="WormBaseParasite"/>
        </authorList>
    </citation>
    <scope>IDENTIFICATION</scope>
</reference>
<dbReference type="Pfam" id="PF16134">
    <property type="entry name" value="THOC2_N"/>
    <property type="match status" value="2"/>
</dbReference>
<dbReference type="SUPFAM" id="SSF81321">
    <property type="entry name" value="Family A G protein-coupled receptor-like"/>
    <property type="match status" value="1"/>
</dbReference>
<dbReference type="AlphaFoldDB" id="A0A1I7X9F2"/>
<evidence type="ECO:0000256" key="1">
    <source>
        <dbReference type="ARBA" id="ARBA00004370"/>
    </source>
</evidence>
<dbReference type="InterPro" id="IPR000276">
    <property type="entry name" value="GPCR_Rhodpsn"/>
</dbReference>
<organism evidence="7 8">
    <name type="scientific">Heterorhabditis bacteriophora</name>
    <name type="common">Entomopathogenic nematode worm</name>
    <dbReference type="NCBI Taxonomy" id="37862"/>
    <lineage>
        <taxon>Eukaryota</taxon>
        <taxon>Metazoa</taxon>
        <taxon>Ecdysozoa</taxon>
        <taxon>Nematoda</taxon>
        <taxon>Chromadorea</taxon>
        <taxon>Rhabditida</taxon>
        <taxon>Rhabditina</taxon>
        <taxon>Rhabditomorpha</taxon>
        <taxon>Strongyloidea</taxon>
        <taxon>Heterorhabditidae</taxon>
        <taxon>Heterorhabditis</taxon>
    </lineage>
</organism>
<dbReference type="GO" id="GO:0003729">
    <property type="term" value="F:mRNA binding"/>
    <property type="evidence" value="ECO:0007669"/>
    <property type="project" value="TreeGrafter"/>
</dbReference>
<comment type="subcellular location">
    <subcellularLocation>
        <location evidence="1">Membrane</location>
    </subcellularLocation>
</comment>
<dbReference type="GO" id="GO:0004930">
    <property type="term" value="F:G protein-coupled receptor activity"/>
    <property type="evidence" value="ECO:0007669"/>
    <property type="project" value="InterPro"/>
</dbReference>
<dbReference type="GO" id="GO:0006406">
    <property type="term" value="P:mRNA export from nucleus"/>
    <property type="evidence" value="ECO:0007669"/>
    <property type="project" value="InterPro"/>
</dbReference>
<keyword evidence="2 5" id="KW-0812">Transmembrane</keyword>
<evidence type="ECO:0000313" key="7">
    <source>
        <dbReference type="Proteomes" id="UP000095283"/>
    </source>
</evidence>
<proteinExistence type="predicted"/>
<dbReference type="Proteomes" id="UP000095283">
    <property type="component" value="Unplaced"/>
</dbReference>
<evidence type="ECO:0000256" key="2">
    <source>
        <dbReference type="ARBA" id="ARBA00022692"/>
    </source>
</evidence>
<sequence>MLKEDECFVQFMTNAYLNMGMYISYYWSTLFVMLYLYWGIYRAAKQLALKSDQGTYKSRSENRARKALRTITFILGSFIILWTPFYVLATIYGFCESCKSSSSFNLLYKVSFIFVYLIIPNLFQSSSILPSLLLDILVSLEGDVHLSEHKDEALTQFRSLLDLISDQIIPGELLRIELEILEAGSAVNKQQLVRLKTRLYFKQSKFNLLREESEGYAKLITELLDGGDTVSSKAMMTRVLCLIGQFNLDPNRVTDIVLECFECCPNGKQFFISLLKEIKANREYLCTLLGFKYTFYQEVSKETPFSLYVVTASLIQEDMIDLMKITGFMVPKSEGIKDSHRTRATTASSRAKKAETIMASNIPVDCSRSSSSNMESHTNESNQSIVGVSFATVAGIQDAEDAKLAEHLSEGSTLASNQKLGLVCALVEEGAWFLAKQLIDRLPEYYAVQARFVKFLVIDFFINFSKYQVTCWTDVVGLASVLWYIGPRLAYRPKTTTKLLRLITVFYQENADGDICGDQLSNTMMDIVDEVILPGLSLSESNTGLSEEVWTLLQMFPYSWRYRLYGR</sequence>
<protein>
    <submittedName>
        <fullName evidence="8">G_PROTEIN_RECEP_F1_2 domain-containing protein</fullName>
    </submittedName>
</protein>
<dbReference type="GO" id="GO:0000445">
    <property type="term" value="C:THO complex part of transcription export complex"/>
    <property type="evidence" value="ECO:0007669"/>
    <property type="project" value="TreeGrafter"/>
</dbReference>
<feature type="transmembrane region" description="Helical" evidence="5">
    <location>
        <begin position="67"/>
        <end position="94"/>
    </location>
</feature>
<dbReference type="InterPro" id="IPR017452">
    <property type="entry name" value="GPCR_Rhodpsn_7TM"/>
</dbReference>
<evidence type="ECO:0000256" key="4">
    <source>
        <dbReference type="ARBA" id="ARBA00023136"/>
    </source>
</evidence>
<dbReference type="GO" id="GO:0016020">
    <property type="term" value="C:membrane"/>
    <property type="evidence" value="ECO:0007669"/>
    <property type="project" value="UniProtKB-SubCell"/>
</dbReference>
<evidence type="ECO:0000256" key="5">
    <source>
        <dbReference type="SAM" id="Phobius"/>
    </source>
</evidence>
<dbReference type="PANTHER" id="PTHR21597">
    <property type="entry name" value="THO2 PROTEIN"/>
    <property type="match status" value="1"/>
</dbReference>
<evidence type="ECO:0000256" key="3">
    <source>
        <dbReference type="ARBA" id="ARBA00022989"/>
    </source>
</evidence>
<evidence type="ECO:0000259" key="6">
    <source>
        <dbReference type="PROSITE" id="PS50262"/>
    </source>
</evidence>
<dbReference type="PANTHER" id="PTHR21597:SF0">
    <property type="entry name" value="THO COMPLEX SUBUNIT 2"/>
    <property type="match status" value="1"/>
</dbReference>
<dbReference type="PROSITE" id="PS50262">
    <property type="entry name" value="G_PROTEIN_RECEP_F1_2"/>
    <property type="match status" value="1"/>
</dbReference>
<keyword evidence="7" id="KW-1185">Reference proteome</keyword>
<feature type="transmembrane region" description="Helical" evidence="5">
    <location>
        <begin position="20"/>
        <end position="40"/>
    </location>
</feature>
<dbReference type="GO" id="GO:0006397">
    <property type="term" value="P:mRNA processing"/>
    <property type="evidence" value="ECO:0007669"/>
    <property type="project" value="InterPro"/>
</dbReference>
<dbReference type="InterPro" id="IPR032302">
    <property type="entry name" value="THOC2_N"/>
</dbReference>
<dbReference type="WBParaSite" id="Hba_14013">
    <property type="protein sequence ID" value="Hba_14013"/>
    <property type="gene ID" value="Hba_14013"/>
</dbReference>
<accession>A0A1I7X9F2</accession>
<dbReference type="InterPro" id="IPR040007">
    <property type="entry name" value="Tho2"/>
</dbReference>